<dbReference type="AlphaFoldDB" id="A0A6G1KUZ5"/>
<sequence length="187" mass="21080">MVPRHPREEKENNLDTDSEFYSEDDEQEFSFKDEDAGEGEEGAVEEEFHTDPEDESSDDDANDAAKRSSYLPAHLLNPSATPAPARPNNSPEQMSRKQRRRRSYKITQDLRRATRGSGVLEAGEVAQVRRGVIGGRVEKVGKKRKRARRGKGGYAVMGSVSGKQKLIEGRRALREQSIGVRKRVKRE</sequence>
<dbReference type="EMBL" id="ML995920">
    <property type="protein sequence ID" value="KAF2764503.1"/>
    <property type="molecule type" value="Genomic_DNA"/>
</dbReference>
<accession>A0A6G1KUZ5</accession>
<dbReference type="OrthoDB" id="10455711at2759"/>
<protein>
    <submittedName>
        <fullName evidence="2">Uncharacterized protein</fullName>
    </submittedName>
</protein>
<feature type="compositionally biased region" description="Acidic residues" evidence="1">
    <location>
        <begin position="35"/>
        <end position="45"/>
    </location>
</feature>
<proteinExistence type="predicted"/>
<evidence type="ECO:0000313" key="2">
    <source>
        <dbReference type="EMBL" id="KAF2764503.1"/>
    </source>
</evidence>
<evidence type="ECO:0000256" key="1">
    <source>
        <dbReference type="SAM" id="MobiDB-lite"/>
    </source>
</evidence>
<organism evidence="2 3">
    <name type="scientific">Teratosphaeria nubilosa</name>
    <dbReference type="NCBI Taxonomy" id="161662"/>
    <lineage>
        <taxon>Eukaryota</taxon>
        <taxon>Fungi</taxon>
        <taxon>Dikarya</taxon>
        <taxon>Ascomycota</taxon>
        <taxon>Pezizomycotina</taxon>
        <taxon>Dothideomycetes</taxon>
        <taxon>Dothideomycetidae</taxon>
        <taxon>Mycosphaerellales</taxon>
        <taxon>Teratosphaeriaceae</taxon>
        <taxon>Teratosphaeria</taxon>
    </lineage>
</organism>
<feature type="region of interest" description="Disordered" evidence="1">
    <location>
        <begin position="1"/>
        <end position="112"/>
    </location>
</feature>
<dbReference type="Proteomes" id="UP000799436">
    <property type="component" value="Unassembled WGS sequence"/>
</dbReference>
<keyword evidence="3" id="KW-1185">Reference proteome</keyword>
<name>A0A6G1KUZ5_9PEZI</name>
<evidence type="ECO:0000313" key="3">
    <source>
        <dbReference type="Proteomes" id="UP000799436"/>
    </source>
</evidence>
<feature type="compositionally biased region" description="Acidic residues" evidence="1">
    <location>
        <begin position="14"/>
        <end position="28"/>
    </location>
</feature>
<feature type="compositionally biased region" description="Basic and acidic residues" evidence="1">
    <location>
        <begin position="1"/>
        <end position="13"/>
    </location>
</feature>
<reference evidence="2" key="1">
    <citation type="journal article" date="2020" name="Stud. Mycol.">
        <title>101 Dothideomycetes genomes: a test case for predicting lifestyles and emergence of pathogens.</title>
        <authorList>
            <person name="Haridas S."/>
            <person name="Albert R."/>
            <person name="Binder M."/>
            <person name="Bloem J."/>
            <person name="Labutti K."/>
            <person name="Salamov A."/>
            <person name="Andreopoulos B."/>
            <person name="Baker S."/>
            <person name="Barry K."/>
            <person name="Bills G."/>
            <person name="Bluhm B."/>
            <person name="Cannon C."/>
            <person name="Castanera R."/>
            <person name="Culley D."/>
            <person name="Daum C."/>
            <person name="Ezra D."/>
            <person name="Gonzalez J."/>
            <person name="Henrissat B."/>
            <person name="Kuo A."/>
            <person name="Liang C."/>
            <person name="Lipzen A."/>
            <person name="Lutzoni F."/>
            <person name="Magnuson J."/>
            <person name="Mondo S."/>
            <person name="Nolan M."/>
            <person name="Ohm R."/>
            <person name="Pangilinan J."/>
            <person name="Park H.-J."/>
            <person name="Ramirez L."/>
            <person name="Alfaro M."/>
            <person name="Sun H."/>
            <person name="Tritt A."/>
            <person name="Yoshinaga Y."/>
            <person name="Zwiers L.-H."/>
            <person name="Turgeon B."/>
            <person name="Goodwin S."/>
            <person name="Spatafora J."/>
            <person name="Crous P."/>
            <person name="Grigoriev I."/>
        </authorList>
    </citation>
    <scope>NUCLEOTIDE SEQUENCE</scope>
    <source>
        <strain evidence="2">CBS 116005</strain>
    </source>
</reference>
<feature type="compositionally biased region" description="Acidic residues" evidence="1">
    <location>
        <begin position="52"/>
        <end position="62"/>
    </location>
</feature>
<gene>
    <name evidence="2" type="ORF">EJ03DRAFT_355702</name>
</gene>